<reference evidence="2 3" key="2">
    <citation type="journal article" date="2018" name="Nature">
        <title>Mutant phenotypes for thousands of bacterial genes of unknown function.</title>
        <authorList>
            <person name="Price M.N."/>
            <person name="Wetmore K.M."/>
            <person name="Waters R.J."/>
            <person name="Callaghan M."/>
            <person name="Ray J."/>
            <person name="Liu H."/>
            <person name="Kuehl J.V."/>
            <person name="Melnyk R.A."/>
            <person name="Lamson J.S."/>
            <person name="Suh Y."/>
            <person name="Carlson H.K."/>
            <person name="Esquivel Z."/>
            <person name="Sadeeshkumar H."/>
            <person name="Chakraborty R."/>
            <person name="Zane G.M."/>
            <person name="Rubin B.E."/>
            <person name="Wall J.D."/>
            <person name="Visel A."/>
            <person name="Bristow J."/>
            <person name="Blow M.J."/>
            <person name="Arkin A.P."/>
            <person name="Deutschbauer A.M."/>
        </authorList>
    </citation>
    <scope>NUCLEOTIDE SEQUENCE [LARGE SCALE GENOMIC DNA]</scope>
    <source>
        <strain evidence="2 3">FW300-N1B4</strain>
    </source>
</reference>
<name>A0A166QS31_PSEFL</name>
<protein>
    <submittedName>
        <fullName evidence="2">Uncharacterized protein</fullName>
    </submittedName>
</protein>
<comment type="caution">
    <text evidence="2">The sequence shown here is derived from an EMBL/GenBank/DDBJ whole genome shotgun (WGS) entry which is preliminary data.</text>
</comment>
<feature type="region of interest" description="Disordered" evidence="1">
    <location>
        <begin position="208"/>
        <end position="232"/>
    </location>
</feature>
<organism evidence="2 3">
    <name type="scientific">Pseudomonas fluorescens</name>
    <dbReference type="NCBI Taxonomy" id="294"/>
    <lineage>
        <taxon>Bacteria</taxon>
        <taxon>Pseudomonadati</taxon>
        <taxon>Pseudomonadota</taxon>
        <taxon>Gammaproteobacteria</taxon>
        <taxon>Pseudomonadales</taxon>
        <taxon>Pseudomonadaceae</taxon>
        <taxon>Pseudomonas</taxon>
    </lineage>
</organism>
<gene>
    <name evidence="2" type="ORF">A1D17_04320</name>
</gene>
<accession>A0A166QS31</accession>
<dbReference type="Proteomes" id="UP000076489">
    <property type="component" value="Unassembled WGS sequence"/>
</dbReference>
<reference evidence="3" key="1">
    <citation type="submission" date="2016-03" db="EMBL/GenBank/DDBJ databases">
        <authorList>
            <person name="Ray J."/>
            <person name="Price M."/>
            <person name="Deutschbauer A."/>
        </authorList>
    </citation>
    <scope>NUCLEOTIDE SEQUENCE [LARGE SCALE GENOMIC DNA]</scope>
    <source>
        <strain evidence="3">FW300-N1B4</strain>
    </source>
</reference>
<evidence type="ECO:0000313" key="3">
    <source>
        <dbReference type="Proteomes" id="UP000076489"/>
    </source>
</evidence>
<dbReference type="RefSeq" id="WP_063340819.1">
    <property type="nucleotide sequence ID" value="NZ_LUKJ01000002.1"/>
</dbReference>
<proteinExistence type="predicted"/>
<dbReference type="AlphaFoldDB" id="A0A166QS31"/>
<dbReference type="OrthoDB" id="7033286at2"/>
<evidence type="ECO:0000256" key="1">
    <source>
        <dbReference type="SAM" id="MobiDB-lite"/>
    </source>
</evidence>
<sequence length="314" mass="34341">MLVDFAGYHAKHLVSRKVAGQWLYEPVNPQNPYSGKHLASDQIFSNHGLGVALYVRNQLDDAYQAVGVFTALKLSFSRKIDGTYLLSKDVNHISVALDIHGVRQLYTWATGSQMAFRTEIVKPGASPKTVFGYRMERGGQFPHALKVIGPNSTGEQVVIDVGLNDGDLFTIAMFCIGYCKLLYPVIDGSVIERLLAIPQVAAATGEGDTSEKFVHAQTSEPAPNELSASAPPGRLNGKAPLTLEQRPDDVLPTPGIFKQQKAIFAVGMNKWPKKNRATIEYIQEVATPEAMDRLIKAGNAGDFTEWDKIAVPFL</sequence>
<dbReference type="EMBL" id="LUKJ01000002">
    <property type="protein sequence ID" value="KZN20774.1"/>
    <property type="molecule type" value="Genomic_DNA"/>
</dbReference>
<evidence type="ECO:0000313" key="2">
    <source>
        <dbReference type="EMBL" id="KZN20774.1"/>
    </source>
</evidence>